<organism evidence="4 6">
    <name type="scientific">Flavobacterium glycines</name>
    <dbReference type="NCBI Taxonomy" id="551990"/>
    <lineage>
        <taxon>Bacteria</taxon>
        <taxon>Pseudomonadati</taxon>
        <taxon>Bacteroidota</taxon>
        <taxon>Flavobacteriia</taxon>
        <taxon>Flavobacteriales</taxon>
        <taxon>Flavobacteriaceae</taxon>
        <taxon>Flavobacterium</taxon>
    </lineage>
</organism>
<dbReference type="InterPro" id="IPR035901">
    <property type="entry name" value="GIY-YIG_endonuc_sf"/>
</dbReference>
<dbReference type="GO" id="GO:0004519">
    <property type="term" value="F:endonuclease activity"/>
    <property type="evidence" value="ECO:0007669"/>
    <property type="project" value="UniProtKB-KW"/>
</dbReference>
<evidence type="ECO:0000313" key="5">
    <source>
        <dbReference type="EMBL" id="SDJ69900.1"/>
    </source>
</evidence>
<keyword evidence="3" id="KW-0540">Nuclease</keyword>
<reference evidence="5 7" key="3">
    <citation type="submission" date="2016-10" db="EMBL/GenBank/DDBJ databases">
        <authorList>
            <person name="Varghese N."/>
            <person name="Submissions S."/>
        </authorList>
    </citation>
    <scope>NUCLEOTIDE SEQUENCE [LARGE SCALE GENOMIC DNA]</scope>
    <source>
        <strain evidence="5 7">Gm-149</strain>
    </source>
</reference>
<comment type="similarity">
    <text evidence="1">Belongs to the UPF0213 family.</text>
</comment>
<evidence type="ECO:0000313" key="6">
    <source>
        <dbReference type="Proteomes" id="UP000093226"/>
    </source>
</evidence>
<dbReference type="Proteomes" id="UP000182367">
    <property type="component" value="Unassembled WGS sequence"/>
</dbReference>
<accession>A0A1B9DKN0</accession>
<protein>
    <submittedName>
        <fullName evidence="3">Endonuclease</fullName>
    </submittedName>
    <submittedName>
        <fullName evidence="4">Excinuclease ABC subunit C</fullName>
    </submittedName>
</protein>
<sequence>MKPGFVYIITNKYQTVVYVGVTSNLPQRILEHKNKKYPTSFSARYDISTLVYYEQFQWIGDAIAREKQIKAGSRASKNKLIQSINPTCKDLFEEIRDLMTE</sequence>
<dbReference type="PANTHER" id="PTHR34477:SF5">
    <property type="entry name" value="BSL5627 PROTEIN"/>
    <property type="match status" value="1"/>
</dbReference>
<dbReference type="PROSITE" id="PS50164">
    <property type="entry name" value="GIY_YIG"/>
    <property type="match status" value="1"/>
</dbReference>
<evidence type="ECO:0000313" key="4">
    <source>
        <dbReference type="EMBL" id="OCB70266.1"/>
    </source>
</evidence>
<proteinExistence type="inferred from homology"/>
<evidence type="ECO:0000259" key="2">
    <source>
        <dbReference type="PROSITE" id="PS50164"/>
    </source>
</evidence>
<reference evidence="4" key="2">
    <citation type="submission" date="2016-03" db="EMBL/GenBank/DDBJ databases">
        <authorList>
            <person name="Ploux O."/>
        </authorList>
    </citation>
    <scope>NUCLEOTIDE SEQUENCE</scope>
    <source>
        <strain evidence="4">NBRC 105008</strain>
    </source>
</reference>
<keyword evidence="3" id="KW-0255">Endonuclease</keyword>
<feature type="domain" description="GIY-YIG" evidence="2">
    <location>
        <begin position="2"/>
        <end position="79"/>
    </location>
</feature>
<dbReference type="EMBL" id="LVEO01000022">
    <property type="protein sequence ID" value="OCB70266.1"/>
    <property type="molecule type" value="Genomic_DNA"/>
</dbReference>
<evidence type="ECO:0000313" key="8">
    <source>
        <dbReference type="Proteomes" id="UP000321579"/>
    </source>
</evidence>
<dbReference type="InterPro" id="IPR050190">
    <property type="entry name" value="UPF0213_domain"/>
</dbReference>
<dbReference type="InterPro" id="IPR000305">
    <property type="entry name" value="GIY-YIG_endonuc"/>
</dbReference>
<dbReference type="EMBL" id="BJVF01000005">
    <property type="protein sequence ID" value="GEL11697.1"/>
    <property type="molecule type" value="Genomic_DNA"/>
</dbReference>
<dbReference type="Pfam" id="PF01541">
    <property type="entry name" value="GIY-YIG"/>
    <property type="match status" value="1"/>
</dbReference>
<dbReference type="Proteomes" id="UP000093226">
    <property type="component" value="Unassembled WGS sequence"/>
</dbReference>
<evidence type="ECO:0000256" key="1">
    <source>
        <dbReference type="ARBA" id="ARBA00007435"/>
    </source>
</evidence>
<dbReference type="EMBL" id="FNEO01000006">
    <property type="protein sequence ID" value="SDJ69900.1"/>
    <property type="molecule type" value="Genomic_DNA"/>
</dbReference>
<dbReference type="Proteomes" id="UP000321579">
    <property type="component" value="Unassembled WGS sequence"/>
</dbReference>
<dbReference type="CDD" id="cd10448">
    <property type="entry name" value="GIY-YIG_unchar_3"/>
    <property type="match status" value="1"/>
</dbReference>
<dbReference type="AlphaFoldDB" id="A0A1B9DKN0"/>
<dbReference type="PANTHER" id="PTHR34477">
    <property type="entry name" value="UPF0213 PROTEIN YHBQ"/>
    <property type="match status" value="1"/>
</dbReference>
<keyword evidence="3" id="KW-0378">Hydrolase</keyword>
<dbReference type="Gene3D" id="3.40.1440.10">
    <property type="entry name" value="GIY-YIG endonuclease"/>
    <property type="match status" value="1"/>
</dbReference>
<evidence type="ECO:0000313" key="3">
    <source>
        <dbReference type="EMBL" id="GEL11697.1"/>
    </source>
</evidence>
<dbReference type="STRING" id="551990.SAMN05192550_2589"/>
<keyword evidence="7" id="KW-1185">Reference proteome</keyword>
<reference evidence="3 8" key="4">
    <citation type="submission" date="2019-07" db="EMBL/GenBank/DDBJ databases">
        <title>Whole genome shotgun sequence of Flavobacterium glycines NBRC 105008.</title>
        <authorList>
            <person name="Hosoyama A."/>
            <person name="Uohara A."/>
            <person name="Ohji S."/>
            <person name="Ichikawa N."/>
        </authorList>
    </citation>
    <scope>NUCLEOTIDE SEQUENCE [LARGE SCALE GENOMIC DNA]</scope>
    <source>
        <strain evidence="3 8">NBRC 105008</strain>
    </source>
</reference>
<name>A0A1B9DKN0_9FLAO</name>
<comment type="caution">
    <text evidence="4">The sequence shown here is derived from an EMBL/GenBank/DDBJ whole genome shotgun (WGS) entry which is preliminary data.</text>
</comment>
<dbReference type="RefSeq" id="WP_066328770.1">
    <property type="nucleotide sequence ID" value="NZ_BJVF01000005.1"/>
</dbReference>
<evidence type="ECO:0000313" key="7">
    <source>
        <dbReference type="Proteomes" id="UP000182367"/>
    </source>
</evidence>
<gene>
    <name evidence="4" type="ORF">FBGL_11900</name>
    <name evidence="3" type="ORF">FGL01_24360</name>
    <name evidence="5" type="ORF">SAMN05192550_2589</name>
</gene>
<reference evidence="6" key="1">
    <citation type="submission" date="2016-03" db="EMBL/GenBank/DDBJ databases">
        <title>Draft genome sequence of Paenibacillus glacialis DSM 22343.</title>
        <authorList>
            <person name="Shin S.-K."/>
            <person name="Yi H."/>
        </authorList>
    </citation>
    <scope>NUCLEOTIDE SEQUENCE [LARGE SCALE GENOMIC DNA]</scope>
    <source>
        <strain evidence="6">NBRC 105008</strain>
    </source>
</reference>
<dbReference type="OrthoDB" id="9807770at2"/>
<dbReference type="SUPFAM" id="SSF82771">
    <property type="entry name" value="GIY-YIG endonuclease"/>
    <property type="match status" value="1"/>
</dbReference>